<accession>A0ACB9XB43</accession>
<sequence>MWALERGLVRGLMIRELLQLAEGRHGGSQQAISTFEGGSGAVAGMKQVTEGYPEAQPATDTRIITRTQPSVTAAEREKTAFWGLGAATLGSPASLDPQAPEQRLHQHSQPQQHVSPTPTVALVLLH</sequence>
<gene>
    <name evidence="1" type="ORF">KUCAC02_012019</name>
</gene>
<comment type="caution">
    <text evidence="1">The sequence shown here is derived from an EMBL/GenBank/DDBJ whole genome shotgun (WGS) entry which is preliminary data.</text>
</comment>
<evidence type="ECO:0000313" key="1">
    <source>
        <dbReference type="EMBL" id="KAI4823436.1"/>
    </source>
</evidence>
<proteinExistence type="predicted"/>
<dbReference type="Proteomes" id="UP001057452">
    <property type="component" value="Chromosome 7"/>
</dbReference>
<organism evidence="1 2">
    <name type="scientific">Chaenocephalus aceratus</name>
    <name type="common">Blackfin icefish</name>
    <name type="synonym">Chaenichthys aceratus</name>
    <dbReference type="NCBI Taxonomy" id="36190"/>
    <lineage>
        <taxon>Eukaryota</taxon>
        <taxon>Metazoa</taxon>
        <taxon>Chordata</taxon>
        <taxon>Craniata</taxon>
        <taxon>Vertebrata</taxon>
        <taxon>Euteleostomi</taxon>
        <taxon>Actinopterygii</taxon>
        <taxon>Neopterygii</taxon>
        <taxon>Teleostei</taxon>
        <taxon>Neoteleostei</taxon>
        <taxon>Acanthomorphata</taxon>
        <taxon>Eupercaria</taxon>
        <taxon>Perciformes</taxon>
        <taxon>Notothenioidei</taxon>
        <taxon>Channichthyidae</taxon>
        <taxon>Chaenocephalus</taxon>
    </lineage>
</organism>
<protein>
    <submittedName>
        <fullName evidence="1">Uncharacterized protein</fullName>
    </submittedName>
</protein>
<keyword evidence="2" id="KW-1185">Reference proteome</keyword>
<name>A0ACB9XB43_CHAAC</name>
<dbReference type="EMBL" id="CM043791">
    <property type="protein sequence ID" value="KAI4823436.1"/>
    <property type="molecule type" value="Genomic_DNA"/>
</dbReference>
<reference evidence="1" key="1">
    <citation type="submission" date="2022-05" db="EMBL/GenBank/DDBJ databases">
        <title>Chromosome-level genome of Chaenocephalus aceratus.</title>
        <authorList>
            <person name="Park H."/>
        </authorList>
    </citation>
    <scope>NUCLEOTIDE SEQUENCE</scope>
    <source>
        <strain evidence="1">KU_202001</strain>
    </source>
</reference>
<evidence type="ECO:0000313" key="2">
    <source>
        <dbReference type="Proteomes" id="UP001057452"/>
    </source>
</evidence>